<keyword evidence="3" id="KW-1185">Reference proteome</keyword>
<name>A0A9P8XX59_9PEZI</name>
<dbReference type="PANTHER" id="PTHR37015">
    <property type="entry name" value="REVERSE TRANSCRIPTASE DOMAIN-CONTAINING PROTEIN"/>
    <property type="match status" value="1"/>
</dbReference>
<feature type="region of interest" description="Disordered" evidence="1">
    <location>
        <begin position="782"/>
        <end position="806"/>
    </location>
</feature>
<proteinExistence type="predicted"/>
<feature type="compositionally biased region" description="Acidic residues" evidence="1">
    <location>
        <begin position="55"/>
        <end position="75"/>
    </location>
</feature>
<organism evidence="2 3">
    <name type="scientific">Microdochium trichocladiopsis</name>
    <dbReference type="NCBI Taxonomy" id="1682393"/>
    <lineage>
        <taxon>Eukaryota</taxon>
        <taxon>Fungi</taxon>
        <taxon>Dikarya</taxon>
        <taxon>Ascomycota</taxon>
        <taxon>Pezizomycotina</taxon>
        <taxon>Sordariomycetes</taxon>
        <taxon>Xylariomycetidae</taxon>
        <taxon>Xylariales</taxon>
        <taxon>Microdochiaceae</taxon>
        <taxon>Microdochium</taxon>
    </lineage>
</organism>
<evidence type="ECO:0000256" key="1">
    <source>
        <dbReference type="SAM" id="MobiDB-lite"/>
    </source>
</evidence>
<feature type="compositionally biased region" description="Acidic residues" evidence="1">
    <location>
        <begin position="382"/>
        <end position="403"/>
    </location>
</feature>
<dbReference type="GeneID" id="70184531"/>
<reference evidence="2" key="1">
    <citation type="journal article" date="2021" name="Nat. Commun.">
        <title>Genetic determinants of endophytism in the Arabidopsis root mycobiome.</title>
        <authorList>
            <person name="Mesny F."/>
            <person name="Miyauchi S."/>
            <person name="Thiergart T."/>
            <person name="Pickel B."/>
            <person name="Atanasova L."/>
            <person name="Karlsson M."/>
            <person name="Huettel B."/>
            <person name="Barry K.W."/>
            <person name="Haridas S."/>
            <person name="Chen C."/>
            <person name="Bauer D."/>
            <person name="Andreopoulos W."/>
            <person name="Pangilinan J."/>
            <person name="LaButti K."/>
            <person name="Riley R."/>
            <person name="Lipzen A."/>
            <person name="Clum A."/>
            <person name="Drula E."/>
            <person name="Henrissat B."/>
            <person name="Kohler A."/>
            <person name="Grigoriev I.V."/>
            <person name="Martin F.M."/>
            <person name="Hacquard S."/>
        </authorList>
    </citation>
    <scope>NUCLEOTIDE SEQUENCE</scope>
    <source>
        <strain evidence="2">MPI-CAGE-CH-0230</strain>
    </source>
</reference>
<dbReference type="OrthoDB" id="74545at2759"/>
<feature type="compositionally biased region" description="Polar residues" evidence="1">
    <location>
        <begin position="37"/>
        <end position="54"/>
    </location>
</feature>
<dbReference type="EMBL" id="JAGTJQ010000009">
    <property type="protein sequence ID" value="KAH7024468.1"/>
    <property type="molecule type" value="Genomic_DNA"/>
</dbReference>
<feature type="compositionally biased region" description="Polar residues" evidence="1">
    <location>
        <begin position="406"/>
        <end position="416"/>
    </location>
</feature>
<sequence>MTTGWEDALLKHLDMRSLKFEYASLYAQLVTEWLSSEKTGASKHPTQTSGATTQDNDDVDDVGMADAGNDEEDDDDFEDLALAAKKEARAEFEQQVFTAADLDEQALQDYLADIFGVADATDPAYSGHQEALKALRENIKFSETLLASPNQFNERVLRWVCEGLIVSGSLSDEKRQVLQDFKNQPVILGEVADVLNMRIQSLDTWSWGPHGVGVDQERQINGVYNAVMREDLLQALLLYYIGSKISTFLKQHLRSFRKAKEGAWASPHRKMDPRDRARRQYYLRGRGSARNSIQGLRDKVYRKHYFLSALKKTVSETSQHVAGEMEAQYSGTPYATFSASSPPPPPGAMPRAAAPMMSMARAAPAVAHKKMRKRIAHHDPSDENTDSETDSAPDTDHEEDVEQDGGATSPQQRNTKNLSVVKQRLLRLLSTEAIINTKLYGEMTAVHGMFDDWNVRLPHQTILGVLAFMGFSPKWLGFFERFLAAPLRFGEDGPDAPLRPRRRGTPASRVLSDVFGEATLFCLDLGVNKATDGAHLWRLQDEFWFWSRDLAASEKAWNAVKRFEKVTSTSLNMQKSGSVRIDLKDSKPPAPTSSLPRGDIRWGFLRLSPSTGAFEIDQNMVDKQILDLRKQLYSKRASIVAFLSSWNTYASTFFTHNFGKPANCFGRKHVEAMLAAHRRVQTQVFAAQTGAGMVSLTTTTGRQQDAESPTSMVGFLKDELTRRFGVADIPDAFLFFPTDMGGLDLRSPFVEILQVHKTVLADPRALLDRFLDEERRAHRTLEKAWEESGPPASQHGESSVGLGMTRGEDRQVYAKRSRSIAGSGAEGGDQAETALADEFTFLPYDEFVKYREDRTPSTSTTNRTGFMGLGQVYRELLRLPAEDGVHNVSPAVAAAIESLGGNASPAYGAVSRGDGGGSSGDEGITGSLSTMKPYWRWIVAMYGPEVVAKVGGLRIVEPGLLPMGMVRMFKERRVQWEA</sequence>
<feature type="region of interest" description="Disordered" evidence="1">
    <location>
        <begin position="37"/>
        <end position="75"/>
    </location>
</feature>
<feature type="compositionally biased region" description="Basic residues" evidence="1">
    <location>
        <begin position="367"/>
        <end position="376"/>
    </location>
</feature>
<dbReference type="PANTHER" id="PTHR37015:SF2">
    <property type="entry name" value="REVERSE TRANSCRIPTASE DOMAIN-CONTAINING PROTEIN"/>
    <property type="match status" value="1"/>
</dbReference>
<comment type="caution">
    <text evidence="2">The sequence shown here is derived from an EMBL/GenBank/DDBJ whole genome shotgun (WGS) entry which is preliminary data.</text>
</comment>
<feature type="region of interest" description="Disordered" evidence="1">
    <location>
        <begin position="361"/>
        <end position="416"/>
    </location>
</feature>
<dbReference type="AlphaFoldDB" id="A0A9P8XX59"/>
<dbReference type="Proteomes" id="UP000756346">
    <property type="component" value="Unassembled WGS sequence"/>
</dbReference>
<gene>
    <name evidence="2" type="ORF">B0I36DRAFT_331472</name>
</gene>
<dbReference type="RefSeq" id="XP_046008016.1">
    <property type="nucleotide sequence ID" value="XM_046154985.1"/>
</dbReference>
<accession>A0A9P8XX59</accession>
<evidence type="ECO:0000313" key="3">
    <source>
        <dbReference type="Proteomes" id="UP000756346"/>
    </source>
</evidence>
<protein>
    <submittedName>
        <fullName evidence="2">Uncharacterized protein</fullName>
    </submittedName>
</protein>
<evidence type="ECO:0000313" key="2">
    <source>
        <dbReference type="EMBL" id="KAH7024468.1"/>
    </source>
</evidence>